<dbReference type="InterPro" id="IPR014462">
    <property type="entry name" value="Phage_Mu_Gp45"/>
</dbReference>
<dbReference type="InterPro" id="IPR013046">
    <property type="entry name" value="GpV/Gp45"/>
</dbReference>
<sequence>MIREVQKQIDRALSGVRQAYRAVISLCASDTPVQLAQVDGLAGETTPDLELFQHYGFTSNPPAGSQAVVIPIGGKTSHGVIVATEHGTRIQSLKSGETAIYTAEGDSIVMRNGRVIDITTETLNINASKAVNIDTPTVNMTKKLNVQEQITGQGGMAVSGGDGVEVDGSMRVTQDVEADGKSLVHHKHPGDSGGTTGEPL</sequence>
<protein>
    <submittedName>
        <fullName evidence="4">Phage baseplate assembly protein V</fullName>
    </submittedName>
</protein>
<dbReference type="NCBIfam" id="TIGR01644">
    <property type="entry name" value="phage_P2_V"/>
    <property type="match status" value="1"/>
</dbReference>
<name>A0A6P2MIE3_9BURK</name>
<dbReference type="InterPro" id="IPR040629">
    <property type="entry name" value="Phage_spike"/>
</dbReference>
<dbReference type="InterPro" id="IPR053861">
    <property type="entry name" value="Phage_Mu_Gp45_N"/>
</dbReference>
<accession>A0A6P2MIE3</accession>
<proteinExistence type="predicted"/>
<feature type="compositionally biased region" description="Gly residues" evidence="1">
    <location>
        <begin position="191"/>
        <end position="200"/>
    </location>
</feature>
<evidence type="ECO:0000256" key="1">
    <source>
        <dbReference type="SAM" id="MobiDB-lite"/>
    </source>
</evidence>
<evidence type="ECO:0000313" key="5">
    <source>
        <dbReference type="Proteomes" id="UP000494261"/>
    </source>
</evidence>
<dbReference type="Pfam" id="PF06890">
    <property type="entry name" value="Phage_Mu_Gp45"/>
    <property type="match status" value="1"/>
</dbReference>
<feature type="domain" description="Bacteriophage Mu Gp45 N-terminal" evidence="2">
    <location>
        <begin position="21"/>
        <end position="87"/>
    </location>
</feature>
<dbReference type="Pfam" id="PF18715">
    <property type="entry name" value="Phage_spike"/>
    <property type="match status" value="1"/>
</dbReference>
<dbReference type="EMBL" id="CABVQC010000025">
    <property type="protein sequence ID" value="VWB81955.1"/>
    <property type="molecule type" value="Genomic_DNA"/>
</dbReference>
<dbReference type="AlphaFoldDB" id="A0A6P2MIE3"/>
<dbReference type="RefSeq" id="WP_175023580.1">
    <property type="nucleotide sequence ID" value="NZ_CABVQC010000025.1"/>
</dbReference>
<organism evidence="4 5">
    <name type="scientific">Burkholderia aenigmatica</name>
    <dbReference type="NCBI Taxonomy" id="2015348"/>
    <lineage>
        <taxon>Bacteria</taxon>
        <taxon>Pseudomonadati</taxon>
        <taxon>Pseudomonadota</taxon>
        <taxon>Betaproteobacteria</taxon>
        <taxon>Burkholderiales</taxon>
        <taxon>Burkholderiaceae</taxon>
        <taxon>Burkholderia</taxon>
        <taxon>Burkholderia cepacia complex</taxon>
    </lineage>
</organism>
<reference evidence="4 5" key="1">
    <citation type="submission" date="2019-09" db="EMBL/GenBank/DDBJ databases">
        <authorList>
            <person name="Depoorter E."/>
        </authorList>
    </citation>
    <scope>NUCLEOTIDE SEQUENCE [LARGE SCALE GENOMIC DNA]</scope>
    <source>
        <strain evidence="4">LMG 13014</strain>
    </source>
</reference>
<gene>
    <name evidence="4" type="ORF">BLA13014_03773</name>
</gene>
<feature type="region of interest" description="Disordered" evidence="1">
    <location>
        <begin position="177"/>
        <end position="200"/>
    </location>
</feature>
<feature type="domain" description="Phage spike trimer" evidence="3">
    <location>
        <begin position="119"/>
        <end position="161"/>
    </location>
</feature>
<evidence type="ECO:0000313" key="4">
    <source>
        <dbReference type="EMBL" id="VWB81955.1"/>
    </source>
</evidence>
<evidence type="ECO:0000259" key="2">
    <source>
        <dbReference type="Pfam" id="PF06890"/>
    </source>
</evidence>
<evidence type="ECO:0000259" key="3">
    <source>
        <dbReference type="Pfam" id="PF18715"/>
    </source>
</evidence>
<dbReference type="Proteomes" id="UP000494261">
    <property type="component" value="Unassembled WGS sequence"/>
</dbReference>
<dbReference type="PIRSF" id="PIRSF012337">
    <property type="entry name" value="gp45"/>
    <property type="match status" value="1"/>
</dbReference>